<dbReference type="SUPFAM" id="SSF46689">
    <property type="entry name" value="Homeodomain-like"/>
    <property type="match status" value="1"/>
</dbReference>
<gene>
    <name evidence="6" type="ORF">ACFO4R_05210</name>
</gene>
<sequence>MALRKTDKIIKTDKNLIEHIEKIYMTLTKSQKIIAKYIMENYDKVAFMTAAGFAGETGVSESTVVRFANKLGYESYTYFQKDLQELLKKKLTTAQRASMSNYTNKSSIVKQVLRADIDNIKETMEELDEETFERVVELIFSAPKIYIVGLRSSEMVSEYLGYYLNFLLDNVKVVNYGINDVFEQILKVKKNDVVIGISFPRYSKRTSELMRFAKEQGAVTVSITDSETSPIAQLSQETMIAKSNMSSFVDSLVAPLSIANALIIALSMKKKEELQDNFSKLEKIWSKYEIY</sequence>
<dbReference type="PROSITE" id="PS51464">
    <property type="entry name" value="SIS"/>
    <property type="match status" value="1"/>
</dbReference>
<dbReference type="InterPro" id="IPR046348">
    <property type="entry name" value="SIS_dom_sf"/>
</dbReference>
<organism evidence="6 7">
    <name type="scientific">Filifactor villosus</name>
    <dbReference type="NCBI Taxonomy" id="29374"/>
    <lineage>
        <taxon>Bacteria</taxon>
        <taxon>Bacillati</taxon>
        <taxon>Bacillota</taxon>
        <taxon>Clostridia</taxon>
        <taxon>Peptostreptococcales</taxon>
        <taxon>Filifactoraceae</taxon>
        <taxon>Filifactor</taxon>
    </lineage>
</organism>
<dbReference type="InterPro" id="IPR000281">
    <property type="entry name" value="HTH_RpiR"/>
</dbReference>
<dbReference type="InterPro" id="IPR035472">
    <property type="entry name" value="RpiR-like_SIS"/>
</dbReference>
<reference evidence="7" key="1">
    <citation type="journal article" date="2019" name="Int. J. Syst. Evol. Microbiol.">
        <title>The Global Catalogue of Microorganisms (GCM) 10K type strain sequencing project: providing services to taxonomists for standard genome sequencing and annotation.</title>
        <authorList>
            <consortium name="The Broad Institute Genomics Platform"/>
            <consortium name="The Broad Institute Genome Sequencing Center for Infectious Disease"/>
            <person name="Wu L."/>
            <person name="Ma J."/>
        </authorList>
    </citation>
    <scope>NUCLEOTIDE SEQUENCE [LARGE SCALE GENOMIC DNA]</scope>
    <source>
        <strain evidence="7">CCUG 46385</strain>
    </source>
</reference>
<keyword evidence="1" id="KW-0805">Transcription regulation</keyword>
<dbReference type="Proteomes" id="UP001595916">
    <property type="component" value="Unassembled WGS sequence"/>
</dbReference>
<evidence type="ECO:0000313" key="6">
    <source>
        <dbReference type="EMBL" id="MFC4804477.1"/>
    </source>
</evidence>
<dbReference type="PANTHER" id="PTHR30514">
    <property type="entry name" value="GLUCOKINASE"/>
    <property type="match status" value="1"/>
</dbReference>
<keyword evidence="2" id="KW-0238">DNA-binding</keyword>
<dbReference type="EMBL" id="JBHSHL010000015">
    <property type="protein sequence ID" value="MFC4804477.1"/>
    <property type="molecule type" value="Genomic_DNA"/>
</dbReference>
<dbReference type="Pfam" id="PF01418">
    <property type="entry name" value="HTH_6"/>
    <property type="match status" value="1"/>
</dbReference>
<dbReference type="InterPro" id="IPR009057">
    <property type="entry name" value="Homeodomain-like_sf"/>
</dbReference>
<keyword evidence="7" id="KW-1185">Reference proteome</keyword>
<dbReference type="SUPFAM" id="SSF53697">
    <property type="entry name" value="SIS domain"/>
    <property type="match status" value="1"/>
</dbReference>
<dbReference type="PANTHER" id="PTHR30514:SF18">
    <property type="entry name" value="RPIR-FAMILY TRANSCRIPTIONAL REGULATOR"/>
    <property type="match status" value="1"/>
</dbReference>
<comment type="caution">
    <text evidence="6">The sequence shown here is derived from an EMBL/GenBank/DDBJ whole genome shotgun (WGS) entry which is preliminary data.</text>
</comment>
<keyword evidence="3" id="KW-0804">Transcription</keyword>
<evidence type="ECO:0000256" key="3">
    <source>
        <dbReference type="ARBA" id="ARBA00023163"/>
    </source>
</evidence>
<dbReference type="CDD" id="cd05013">
    <property type="entry name" value="SIS_RpiR"/>
    <property type="match status" value="1"/>
</dbReference>
<dbReference type="PROSITE" id="PS51071">
    <property type="entry name" value="HTH_RPIR"/>
    <property type="match status" value="1"/>
</dbReference>
<evidence type="ECO:0000313" key="7">
    <source>
        <dbReference type="Proteomes" id="UP001595916"/>
    </source>
</evidence>
<feature type="domain" description="SIS" evidence="5">
    <location>
        <begin position="135"/>
        <end position="273"/>
    </location>
</feature>
<dbReference type="Gene3D" id="3.40.50.10490">
    <property type="entry name" value="Glucose-6-phosphate isomerase like protein, domain 1"/>
    <property type="match status" value="1"/>
</dbReference>
<name>A0ABV9QJD1_9FIRM</name>
<evidence type="ECO:0000256" key="1">
    <source>
        <dbReference type="ARBA" id="ARBA00023015"/>
    </source>
</evidence>
<dbReference type="RefSeq" id="WP_379787987.1">
    <property type="nucleotide sequence ID" value="NZ_JBHSHL010000015.1"/>
</dbReference>
<feature type="domain" description="HTH rpiR-type" evidence="4">
    <location>
        <begin position="14"/>
        <end position="90"/>
    </location>
</feature>
<dbReference type="InterPro" id="IPR001347">
    <property type="entry name" value="SIS_dom"/>
</dbReference>
<dbReference type="Pfam" id="PF01380">
    <property type="entry name" value="SIS"/>
    <property type="match status" value="1"/>
</dbReference>
<protein>
    <submittedName>
        <fullName evidence="6">MurR/RpiR family transcriptional regulator</fullName>
    </submittedName>
</protein>
<dbReference type="InterPro" id="IPR047640">
    <property type="entry name" value="RpiR-like"/>
</dbReference>
<evidence type="ECO:0000259" key="4">
    <source>
        <dbReference type="PROSITE" id="PS51071"/>
    </source>
</evidence>
<dbReference type="InterPro" id="IPR036388">
    <property type="entry name" value="WH-like_DNA-bd_sf"/>
</dbReference>
<proteinExistence type="predicted"/>
<accession>A0ABV9QJD1</accession>
<dbReference type="Gene3D" id="1.10.10.10">
    <property type="entry name" value="Winged helix-like DNA-binding domain superfamily/Winged helix DNA-binding domain"/>
    <property type="match status" value="1"/>
</dbReference>
<evidence type="ECO:0000256" key="2">
    <source>
        <dbReference type="ARBA" id="ARBA00023125"/>
    </source>
</evidence>
<evidence type="ECO:0000259" key="5">
    <source>
        <dbReference type="PROSITE" id="PS51464"/>
    </source>
</evidence>